<comment type="caution">
    <text evidence="2">The sequence shown here is derived from an EMBL/GenBank/DDBJ whole genome shotgun (WGS) entry which is preliminary data.</text>
</comment>
<accession>A0ABR2L6B5</accession>
<evidence type="ECO:0000313" key="2">
    <source>
        <dbReference type="EMBL" id="KAK8898882.1"/>
    </source>
</evidence>
<dbReference type="InterPro" id="IPR024977">
    <property type="entry name" value="Apc4-like_WD40_dom"/>
</dbReference>
<dbReference type="PANTHER" id="PTHR14593">
    <property type="entry name" value="WD REPEAT-CONTAINING PROTEIN 11"/>
    <property type="match status" value="1"/>
</dbReference>
<gene>
    <name evidence="2" type="ORF">M9Y10_001174</name>
</gene>
<dbReference type="InterPro" id="IPR039694">
    <property type="entry name" value="WDR11"/>
</dbReference>
<dbReference type="InterPro" id="IPR015943">
    <property type="entry name" value="WD40/YVTN_repeat-like_dom_sf"/>
</dbReference>
<evidence type="ECO:0000313" key="3">
    <source>
        <dbReference type="Proteomes" id="UP001470230"/>
    </source>
</evidence>
<name>A0ABR2L6B5_9EUKA</name>
<dbReference type="Gene3D" id="2.130.10.10">
    <property type="entry name" value="YVTN repeat-like/Quinoprotein amine dehydrogenase"/>
    <property type="match status" value="1"/>
</dbReference>
<dbReference type="InterPro" id="IPR036322">
    <property type="entry name" value="WD40_repeat_dom_sf"/>
</dbReference>
<dbReference type="SUPFAM" id="SSF50978">
    <property type="entry name" value="WD40 repeat-like"/>
    <property type="match status" value="2"/>
</dbReference>
<keyword evidence="3" id="KW-1185">Reference proteome</keyword>
<dbReference type="EMBL" id="JAPFFF010000001">
    <property type="protein sequence ID" value="KAK8898882.1"/>
    <property type="molecule type" value="Genomic_DNA"/>
</dbReference>
<proteinExistence type="predicted"/>
<protein>
    <recommendedName>
        <fullName evidence="1">Anaphase-promoting complex subunit 4-like WD40 domain-containing protein</fullName>
    </recommendedName>
</protein>
<reference evidence="2 3" key="1">
    <citation type="submission" date="2024-04" db="EMBL/GenBank/DDBJ databases">
        <title>Tritrichomonas musculus Genome.</title>
        <authorList>
            <person name="Alves-Ferreira E."/>
            <person name="Grigg M."/>
            <person name="Lorenzi H."/>
            <person name="Galac M."/>
        </authorList>
    </citation>
    <scope>NUCLEOTIDE SEQUENCE [LARGE SCALE GENOMIC DNA]</scope>
    <source>
        <strain evidence="2 3">EAF2021</strain>
    </source>
</reference>
<sequence length="914" mass="102923">MVDIADQLIPHFPPEYLPQNRESIDFCNDFAACATGFCVHFFYLKGKQITRAYSFPISTISITSLRFHPSTNQLAVGNSRGTVFLFDIHKRTVIARASSTSRDDDSISSLQWNNNELYVLYKSQKLSCLSYSPTFSDTTKQLSHFVCLWTINLPAPYTRMSLDPQNHDKILLSGSGAAFSVFKLSETGGPPTTTLKLVTLNGAGDVNDASWSIHLPNYIFLLTDTELFIFDTATQGITAITQHKRSASSFSTLMQFATNDKKMIIFHKSGTMSVLKVEIPPFKVSFAHEITYKHRNQAYINYAKDSGNDDYVILWFVPLGLCTFDINKERTVSMCQLEASGITSFDTDGISIVYGTKKGNVIYSDLFDLERGSIFNVSNDSVTFVSLCPARNRIFWHTPSRIGVVDLTRNQNQLFSSRASPVTKAVGSFQGCLIVQRAPSVLGIFIDDIERPILLSTAAIDFCFNESNASFDEGEFAILHENKDVIFYKYNSKTYTPSFKLQKAFSSNSTPICIAWKDHIVVIGTLEGNVNAYQFVEKEGKKKIVLSANNLFSHSIKKLTVSERTIFGLTSENELFVNVKEPIFCNMKVVQFYPVSPELVLTLSPSGYLQFLTSPKFSQLSKQSKLLPLPSEQLFLTEKLKDPTKEHYFTIEARDIWSILHNQVPLRLKAMAAASDDSAVYEEIVYTLLNQSNVDPSKKMELSFPALLYANRFTEASDALLAVDVNEDRFLYCILLASLAIGFDKKIGEKQKTRLKMSALALLTSEKFDDGAMLLRLARLDKAAVEYLLESQQLEIAMRFVRSSLEGEEKKEMMLRCGGFLLQKGNMRRAALFFAGCGEFHPLLFVMLNMQKIPDAFFIKRYAVKNNLMKPLSENMSKAVGTIMPLDELSHVIDAEFKSLLYHLDIDTNLYFDD</sequence>
<dbReference type="Proteomes" id="UP001470230">
    <property type="component" value="Unassembled WGS sequence"/>
</dbReference>
<evidence type="ECO:0000259" key="1">
    <source>
        <dbReference type="Pfam" id="PF12894"/>
    </source>
</evidence>
<feature type="domain" description="Anaphase-promoting complex subunit 4-like WD40" evidence="1">
    <location>
        <begin position="56"/>
        <end position="115"/>
    </location>
</feature>
<dbReference type="Pfam" id="PF12894">
    <property type="entry name" value="ANAPC4_WD40"/>
    <property type="match status" value="1"/>
</dbReference>
<organism evidence="2 3">
    <name type="scientific">Tritrichomonas musculus</name>
    <dbReference type="NCBI Taxonomy" id="1915356"/>
    <lineage>
        <taxon>Eukaryota</taxon>
        <taxon>Metamonada</taxon>
        <taxon>Parabasalia</taxon>
        <taxon>Tritrichomonadida</taxon>
        <taxon>Tritrichomonadidae</taxon>
        <taxon>Tritrichomonas</taxon>
    </lineage>
</organism>
<dbReference type="PANTHER" id="PTHR14593:SF5">
    <property type="entry name" value="WD REPEAT-CONTAINING PROTEIN 11"/>
    <property type="match status" value="1"/>
</dbReference>